<dbReference type="InterPro" id="IPR001296">
    <property type="entry name" value="Glyco_trans_1"/>
</dbReference>
<reference evidence="4 5" key="1">
    <citation type="submission" date="2021-03" db="EMBL/GenBank/DDBJ databases">
        <title>Whole genome sequence of Metabacillus bambusae BG109.</title>
        <authorList>
            <person name="Jeong J.W."/>
        </authorList>
    </citation>
    <scope>NUCLEOTIDE SEQUENCE [LARGE SCALE GENOMIC DNA]</scope>
    <source>
        <strain evidence="4 5">BG109</strain>
    </source>
</reference>
<comment type="caution">
    <text evidence="4">The sequence shown here is derived from an EMBL/GenBank/DDBJ whole genome shotgun (WGS) entry which is preliminary data.</text>
</comment>
<dbReference type="Gene3D" id="3.40.50.2000">
    <property type="entry name" value="Glycogen Phosphorylase B"/>
    <property type="match status" value="2"/>
</dbReference>
<dbReference type="Pfam" id="PF13439">
    <property type="entry name" value="Glyco_transf_4"/>
    <property type="match status" value="1"/>
</dbReference>
<name>A0ABS3N0L0_9BACI</name>
<accession>A0ABS3N0L0</accession>
<evidence type="ECO:0000313" key="5">
    <source>
        <dbReference type="Proteomes" id="UP000663981"/>
    </source>
</evidence>
<evidence type="ECO:0000313" key="4">
    <source>
        <dbReference type="EMBL" id="MBO1511769.1"/>
    </source>
</evidence>
<dbReference type="EMBL" id="JAGDEL010000005">
    <property type="protein sequence ID" value="MBO1511769.1"/>
    <property type="molecule type" value="Genomic_DNA"/>
</dbReference>
<dbReference type="SUPFAM" id="SSF53756">
    <property type="entry name" value="UDP-Glycosyltransferase/glycogen phosphorylase"/>
    <property type="match status" value="1"/>
</dbReference>
<evidence type="ECO:0000259" key="2">
    <source>
        <dbReference type="Pfam" id="PF00534"/>
    </source>
</evidence>
<evidence type="ECO:0000259" key="3">
    <source>
        <dbReference type="Pfam" id="PF13439"/>
    </source>
</evidence>
<evidence type="ECO:0000256" key="1">
    <source>
        <dbReference type="ARBA" id="ARBA00022679"/>
    </source>
</evidence>
<gene>
    <name evidence="4" type="ORF">I7822_08815</name>
</gene>
<dbReference type="PANTHER" id="PTHR46401:SF2">
    <property type="entry name" value="GLYCOSYLTRANSFERASE WBBK-RELATED"/>
    <property type="match status" value="1"/>
</dbReference>
<organism evidence="4 5">
    <name type="scientific">Metabacillus bambusae</name>
    <dbReference type="NCBI Taxonomy" id="2795218"/>
    <lineage>
        <taxon>Bacteria</taxon>
        <taxon>Bacillati</taxon>
        <taxon>Bacillota</taxon>
        <taxon>Bacilli</taxon>
        <taxon>Bacillales</taxon>
        <taxon>Bacillaceae</taxon>
        <taxon>Metabacillus</taxon>
    </lineage>
</organism>
<sequence>MKKVISLVFNNFKNDSRVLKECTTLTENGYDVSVYALHEDGLKEQETISAIKVKRIKLKTKKLSKSLFMQIIKYLELAYKIIKMSKGKVDIIHCNDIMPLPIAVIVKKLSSGNVKIVYDAHEFQTETQKLVGKKLRKKLTFWTERFFIRSVDQVLTVSEGIAEEYQKRYNIPKPKLVLNCPAYNVIKKEDKFRELYDIDPHQVIFLYQGALTPGRGIEKLIDAFEERNNNDSVLIFMGYGQLEAKVKAAAEKNENIFYKEAVAPHEVLSYTTSADIGISLIENSCLNYYYCLPNKLFEYAMVGLPVLVSNLPEMKEIVSKNQNGIVVKENTVTAFKQGLDDIMKQDRNEMANNSLNLAKTFNWQNQEETLLQVYRQLSHG</sequence>
<protein>
    <submittedName>
        <fullName evidence="4">Glycosyltransferase</fullName>
    </submittedName>
</protein>
<dbReference type="PANTHER" id="PTHR46401">
    <property type="entry name" value="GLYCOSYLTRANSFERASE WBBK-RELATED"/>
    <property type="match status" value="1"/>
</dbReference>
<proteinExistence type="predicted"/>
<dbReference type="Pfam" id="PF00534">
    <property type="entry name" value="Glycos_transf_1"/>
    <property type="match status" value="1"/>
</dbReference>
<dbReference type="InterPro" id="IPR028098">
    <property type="entry name" value="Glyco_trans_4-like_N"/>
</dbReference>
<dbReference type="RefSeq" id="WP_207977088.1">
    <property type="nucleotide sequence ID" value="NZ_JAGDEL010000005.1"/>
</dbReference>
<keyword evidence="5" id="KW-1185">Reference proteome</keyword>
<feature type="domain" description="Glycosyl transferase family 1" evidence="2">
    <location>
        <begin position="191"/>
        <end position="353"/>
    </location>
</feature>
<keyword evidence="1" id="KW-0808">Transferase</keyword>
<dbReference type="Proteomes" id="UP000663981">
    <property type="component" value="Unassembled WGS sequence"/>
</dbReference>
<feature type="domain" description="Glycosyltransferase subfamily 4-like N-terminal" evidence="3">
    <location>
        <begin position="22"/>
        <end position="176"/>
    </location>
</feature>